<dbReference type="EMBL" id="CP099489">
    <property type="protein sequence ID" value="USQ78563.1"/>
    <property type="molecule type" value="Genomic_DNA"/>
</dbReference>
<reference evidence="4" key="1">
    <citation type="submission" date="2022-06" db="EMBL/GenBank/DDBJ databases">
        <title>Ornithinimicrobium HY1793.</title>
        <authorList>
            <person name="Huang Y."/>
        </authorList>
    </citation>
    <scope>NUCLEOTIDE SEQUENCE</scope>
    <source>
        <strain evidence="4">HY1793</strain>
    </source>
</reference>
<dbReference type="Pfam" id="PF22494">
    <property type="entry name" value="choice_anch_I"/>
    <property type="match status" value="1"/>
</dbReference>
<gene>
    <name evidence="4" type="ORF">NF556_13070</name>
</gene>
<feature type="domain" description="Choice-of-anchor I" evidence="3">
    <location>
        <begin position="53"/>
        <end position="566"/>
    </location>
</feature>
<dbReference type="Pfam" id="PF04122">
    <property type="entry name" value="CW_binding_2"/>
    <property type="match status" value="3"/>
</dbReference>
<proteinExistence type="predicted"/>
<evidence type="ECO:0000256" key="2">
    <source>
        <dbReference type="SAM" id="SignalP"/>
    </source>
</evidence>
<dbReference type="RefSeq" id="WP_252591361.1">
    <property type="nucleotide sequence ID" value="NZ_CP099489.1"/>
</dbReference>
<accession>A0ABY4YPC7</accession>
<feature type="chain" id="PRO_5045228568" evidence="2">
    <location>
        <begin position="20"/>
        <end position="869"/>
    </location>
</feature>
<dbReference type="InterPro" id="IPR011044">
    <property type="entry name" value="Quino_amine_DH_bsu"/>
</dbReference>
<name>A0ABY4YPC7_9MICO</name>
<dbReference type="Gene3D" id="2.130.10.10">
    <property type="entry name" value="YVTN repeat-like/Quinoprotein amine dehydrogenase"/>
    <property type="match status" value="1"/>
</dbReference>
<organism evidence="4 5">
    <name type="scientific">Ornithinimicrobium faecis</name>
    <dbReference type="NCBI Taxonomy" id="2934158"/>
    <lineage>
        <taxon>Bacteria</taxon>
        <taxon>Bacillati</taxon>
        <taxon>Actinomycetota</taxon>
        <taxon>Actinomycetes</taxon>
        <taxon>Micrococcales</taxon>
        <taxon>Ornithinimicrobiaceae</taxon>
        <taxon>Ornithinimicrobium</taxon>
    </lineage>
</organism>
<keyword evidence="5" id="KW-1185">Reference proteome</keyword>
<protein>
    <submittedName>
        <fullName evidence="4">Choice-of-anchor I family protein</fullName>
    </submittedName>
</protein>
<dbReference type="InterPro" id="IPR007253">
    <property type="entry name" value="Cell_wall-bd_2"/>
</dbReference>
<evidence type="ECO:0000259" key="3">
    <source>
        <dbReference type="Pfam" id="PF22494"/>
    </source>
</evidence>
<evidence type="ECO:0000313" key="5">
    <source>
        <dbReference type="Proteomes" id="UP001056455"/>
    </source>
</evidence>
<feature type="region of interest" description="Disordered" evidence="1">
    <location>
        <begin position="450"/>
        <end position="469"/>
    </location>
</feature>
<dbReference type="InterPro" id="IPR052956">
    <property type="entry name" value="Mesenchyme-surface_protein"/>
</dbReference>
<sequence>MSLLAAAALSIGMMPAALASPGDDPSDSTPAAVDPRLSLTLAGVHETEQFDESAAEITSFDPATQRIFVVNAQKGAIDILDGSDPSNPTYVETLSTAGAELSDGTVLPEGATVNSVKVHGDWIAVAVEAPNKVDPGWALFYSTAGEALGGVQVGSLPDAITVTPDGTKVVVANEGEPADDFSSDPEGTVSVIDVADPAEVSQDDVRTARFTAYDEDTDLPDGVRVFGPDVEVPEGHEPAGRVARNLEPEFSAISDDSAFAYVSLQEANAIATIDLETAEVTDLWSIALKDWSAEGNVLDTSNRDGEDGEGAINLRNAPVFGLAMPDGIDTYTAGDEQLIVTANEGDAREWGDYVESVRIADDAYPLCEDAFGGAEGVAQLKEEANLGRLNASIGSGLREGADCFEQIEVFGARSFSILSTDGEVVFDSAGMIEQAIVDLIEAGELPEEAFNATNDETPSFDNRSDDKGPEPEYVTIGQVGSHSFAFVGLERIGGVMTFDVTDPANVRYVDYVNNRNWDVEVDGEWVEGMGDLGAEGVEFVAAEDSPTGAPLVIVANEVSGSTSVFDVELGGVDRVAGDDRYETAVQLSQQFPSASSDTVFVTTGQAYPDALVAAARAGLQDAPVLLTRPTALSSATRAELERLAPENVVIVGGPGAVLPGVEEDIAELGAETVRHEGQNRYETAAAIAGEYGSDTERVYLASGVTYPDALVGSAAAAIEEAPVLLTRPDHLPEATATALAALEPTEVVLLGGPIAISEDVADLVDEATGAEVTRVGGGDRYETAGLLAERFEGPVDLSFVASGADYPDALTGAAVAGSREVPILLTRADKLTEVTAESLERLSPTRVLVLGGPVAVAEDVLDSLEQFLP</sequence>
<evidence type="ECO:0000313" key="4">
    <source>
        <dbReference type="EMBL" id="USQ78563.1"/>
    </source>
</evidence>
<feature type="compositionally biased region" description="Polar residues" evidence="1">
    <location>
        <begin position="451"/>
        <end position="461"/>
    </location>
</feature>
<dbReference type="Proteomes" id="UP001056455">
    <property type="component" value="Chromosome"/>
</dbReference>
<dbReference type="NCBIfam" id="NF038117">
    <property type="entry name" value="choice_anch_I"/>
    <property type="match status" value="1"/>
</dbReference>
<evidence type="ECO:0000256" key="1">
    <source>
        <dbReference type="SAM" id="MobiDB-lite"/>
    </source>
</evidence>
<dbReference type="InterPro" id="IPR055188">
    <property type="entry name" value="Choice_anch_I"/>
</dbReference>
<feature type="signal peptide" evidence="2">
    <location>
        <begin position="1"/>
        <end position="19"/>
    </location>
</feature>
<dbReference type="PANTHER" id="PTHR46928:SF1">
    <property type="entry name" value="MESENCHYME-SPECIFIC CELL SURFACE GLYCOPROTEIN"/>
    <property type="match status" value="1"/>
</dbReference>
<dbReference type="SUPFAM" id="SSF50969">
    <property type="entry name" value="YVTN repeat-like/Quinoprotein amine dehydrogenase"/>
    <property type="match status" value="1"/>
</dbReference>
<keyword evidence="2" id="KW-0732">Signal</keyword>
<dbReference type="PANTHER" id="PTHR46928">
    <property type="entry name" value="MESENCHYME-SPECIFIC CELL SURFACE GLYCOPROTEIN"/>
    <property type="match status" value="1"/>
</dbReference>
<dbReference type="InterPro" id="IPR015943">
    <property type="entry name" value="WD40/YVTN_repeat-like_dom_sf"/>
</dbReference>